<evidence type="ECO:0008006" key="4">
    <source>
        <dbReference type="Google" id="ProtNLM"/>
    </source>
</evidence>
<dbReference type="Pfam" id="PF20159">
    <property type="entry name" value="YidB"/>
    <property type="match status" value="1"/>
</dbReference>
<dbReference type="SUPFAM" id="SSF140804">
    <property type="entry name" value="YidB-like"/>
    <property type="match status" value="1"/>
</dbReference>
<dbReference type="STRING" id="159449.B4N89_12645"/>
<feature type="region of interest" description="Disordered" evidence="1">
    <location>
        <begin position="168"/>
        <end position="300"/>
    </location>
</feature>
<gene>
    <name evidence="2" type="ORF">B4N89_12645</name>
</gene>
<dbReference type="Gene3D" id="1.10.10.690">
    <property type="entry name" value="YidB-like"/>
    <property type="match status" value="1"/>
</dbReference>
<evidence type="ECO:0000256" key="1">
    <source>
        <dbReference type="SAM" id="MobiDB-lite"/>
    </source>
</evidence>
<dbReference type="Proteomes" id="UP000190037">
    <property type="component" value="Unassembled WGS sequence"/>
</dbReference>
<proteinExistence type="predicted"/>
<evidence type="ECO:0000313" key="3">
    <source>
        <dbReference type="Proteomes" id="UP000190037"/>
    </source>
</evidence>
<accession>A0A1T3NYD6</accession>
<feature type="compositionally biased region" description="Gly residues" evidence="1">
    <location>
        <begin position="190"/>
        <end position="204"/>
    </location>
</feature>
<comment type="caution">
    <text evidence="2">The sequence shown here is derived from an EMBL/GenBank/DDBJ whole genome shotgun (WGS) entry which is preliminary data.</text>
</comment>
<dbReference type="AlphaFoldDB" id="A0A1T3NYD6"/>
<dbReference type="EMBL" id="MWQN01000001">
    <property type="protein sequence ID" value="OPC81681.1"/>
    <property type="molecule type" value="Genomic_DNA"/>
</dbReference>
<feature type="compositionally biased region" description="Low complexity" evidence="1">
    <location>
        <begin position="219"/>
        <end position="230"/>
    </location>
</feature>
<organism evidence="2 3">
    <name type="scientific">Embleya scabrispora</name>
    <dbReference type="NCBI Taxonomy" id="159449"/>
    <lineage>
        <taxon>Bacteria</taxon>
        <taxon>Bacillati</taxon>
        <taxon>Actinomycetota</taxon>
        <taxon>Actinomycetes</taxon>
        <taxon>Kitasatosporales</taxon>
        <taxon>Streptomycetaceae</taxon>
        <taxon>Embleya</taxon>
    </lineage>
</organism>
<name>A0A1T3NYD6_9ACTN</name>
<keyword evidence="3" id="KW-1185">Reference proteome</keyword>
<dbReference type="InterPro" id="IPR045372">
    <property type="entry name" value="YidB"/>
</dbReference>
<sequence length="300" mass="28898">MGVLPTCPPRTTIPFTPLWEPDRATCAGRRRMSGGMGLPGGLGGILGNLLGGPGGNRNGALAGVLLGLLSRQGGSGGLAALVQRLRDGGLDEQARSWVDTGRNQPVSGKELTDALGEDEMVRLAGRAGLTKEETAAALAATLPGVVDAVTPGGELPAAERIDALIDPTSAVPAPPRAPEVGSAAESDGEPGAGSGAGAEPGAGSGTEPAAAEAGGGAGSRADATTGAEATAGDESDGEAEPAPTAGSDAEGESGPDGGPDGEAESASEDEAEPASEPEGDSAPGTSAEPAAETGPSTSER</sequence>
<feature type="compositionally biased region" description="Acidic residues" evidence="1">
    <location>
        <begin position="249"/>
        <end position="279"/>
    </location>
</feature>
<evidence type="ECO:0000313" key="2">
    <source>
        <dbReference type="EMBL" id="OPC81681.1"/>
    </source>
</evidence>
<reference evidence="2 3" key="1">
    <citation type="submission" date="2017-03" db="EMBL/GenBank/DDBJ databases">
        <title>Draft genome sequence of Streptomyces scabrisporus NF3, endophyte isolated from Amphipterygium adstringens.</title>
        <authorList>
            <person name="Vazquez M."/>
            <person name="Ceapa C.D."/>
            <person name="Rodriguez Luna D."/>
            <person name="Sanchez Esquivel S."/>
        </authorList>
    </citation>
    <scope>NUCLEOTIDE SEQUENCE [LARGE SCALE GENOMIC DNA]</scope>
    <source>
        <strain evidence="2 3">NF3</strain>
    </source>
</reference>
<protein>
    <recommendedName>
        <fullName evidence="4">DUF937 domain-containing protein</fullName>
    </recommendedName>
</protein>
<dbReference type="InterPro" id="IPR027405">
    <property type="entry name" value="YidB-like"/>
</dbReference>